<dbReference type="InterPro" id="IPR036280">
    <property type="entry name" value="Multihaem_cyt_sf"/>
</dbReference>
<evidence type="ECO:0000256" key="1">
    <source>
        <dbReference type="SAM" id="SignalP"/>
    </source>
</evidence>
<evidence type="ECO:0008006" key="4">
    <source>
        <dbReference type="Google" id="ProtNLM"/>
    </source>
</evidence>
<reference evidence="3" key="1">
    <citation type="submission" date="2020-01" db="EMBL/GenBank/DDBJ databases">
        <title>Sphingomonas sp. strain CSW-10.</title>
        <authorList>
            <person name="Chen W.-M."/>
        </authorList>
    </citation>
    <scope>NUCLEOTIDE SEQUENCE [LARGE SCALE GENOMIC DNA]</scope>
    <source>
        <strain evidence="3">NST-5</strain>
    </source>
</reference>
<gene>
    <name evidence="2" type="ORF">GV828_12510</name>
</gene>
<sequence length="371" mass="42056">MKRKYFSYSFLLVILTVFATSCGNDDDNYQNLPEETTPVTVDLALVPYPKLSDYHFFKNEIKDKNLSDEVLLYEPASSLFTDYAHKQRFVWMPEGTHATYAGDENALNFPLGSVLGKTFYYEHTGSDGQPRIMETRLLINKADGWKAYVYVWNEAQSDAFLETTNNGVSIPITFTENGVQHSINYKVPSQGDCLVCHKINANQETGGERTIPIGPKPQNLNTILTYNGVAQNQMAKWQSRGFLANDIPTEIVSTVDWRDTSKPLEARAKSYLDINCAHCHRDGGHCDYVPVRFNFSNNNREKMGICMEPLFQVQDAPFVINAGNADQSEIIRRINTNEQSLMMPIIGRTIVHEEGVTLVKEWINAMEPICR</sequence>
<accession>A0ABW9ZBW0</accession>
<name>A0ABW9ZBW0_9FLAO</name>
<dbReference type="SUPFAM" id="SSF48695">
    <property type="entry name" value="Multiheme cytochromes"/>
    <property type="match status" value="1"/>
</dbReference>
<feature type="chain" id="PRO_5046442519" description="Repeat protein (TIGR03806 family)" evidence="1">
    <location>
        <begin position="20"/>
        <end position="371"/>
    </location>
</feature>
<proteinExistence type="predicted"/>
<evidence type="ECO:0000313" key="3">
    <source>
        <dbReference type="Proteomes" id="UP000798602"/>
    </source>
</evidence>
<comment type="caution">
    <text evidence="2">The sequence shown here is derived from an EMBL/GenBank/DDBJ whole genome shotgun (WGS) entry which is preliminary data.</text>
</comment>
<organism evidence="2 3">
    <name type="scientific">Flavobacterium ichthyis</name>
    <dbReference type="NCBI Taxonomy" id="2698827"/>
    <lineage>
        <taxon>Bacteria</taxon>
        <taxon>Pseudomonadati</taxon>
        <taxon>Bacteroidota</taxon>
        <taxon>Flavobacteriia</taxon>
        <taxon>Flavobacteriales</taxon>
        <taxon>Flavobacteriaceae</taxon>
        <taxon>Flavobacterium</taxon>
    </lineage>
</organism>
<keyword evidence="3" id="KW-1185">Reference proteome</keyword>
<dbReference type="Proteomes" id="UP000798602">
    <property type="component" value="Unassembled WGS sequence"/>
</dbReference>
<feature type="signal peptide" evidence="1">
    <location>
        <begin position="1"/>
        <end position="19"/>
    </location>
</feature>
<dbReference type="RefSeq" id="WP_166537840.1">
    <property type="nucleotide sequence ID" value="NZ_JAABLM010000020.1"/>
</dbReference>
<dbReference type="PROSITE" id="PS51257">
    <property type="entry name" value="PROKAR_LIPOPROTEIN"/>
    <property type="match status" value="1"/>
</dbReference>
<dbReference type="EMBL" id="JAABLM010000020">
    <property type="protein sequence ID" value="NBL66022.1"/>
    <property type="molecule type" value="Genomic_DNA"/>
</dbReference>
<evidence type="ECO:0000313" key="2">
    <source>
        <dbReference type="EMBL" id="NBL66022.1"/>
    </source>
</evidence>
<protein>
    <recommendedName>
        <fullName evidence="4">Repeat protein (TIGR03806 family)</fullName>
    </recommendedName>
</protein>
<keyword evidence="1" id="KW-0732">Signal</keyword>